<dbReference type="Pfam" id="PF21993">
    <property type="entry name" value="TetR_C_13_2"/>
    <property type="match status" value="1"/>
</dbReference>
<dbReference type="PRINTS" id="PR00455">
    <property type="entry name" value="HTHTETR"/>
</dbReference>
<dbReference type="RefSeq" id="WP_208264242.1">
    <property type="nucleotide sequence ID" value="NZ_BAAAGM010000009.1"/>
</dbReference>
<evidence type="ECO:0000256" key="4">
    <source>
        <dbReference type="PROSITE-ProRule" id="PRU00335"/>
    </source>
</evidence>
<keyword evidence="1" id="KW-0805">Transcription regulation</keyword>
<keyword evidence="2 4" id="KW-0238">DNA-binding</keyword>
<dbReference type="EMBL" id="JAGEOK010000001">
    <property type="protein sequence ID" value="MBO2435932.1"/>
    <property type="molecule type" value="Genomic_DNA"/>
</dbReference>
<evidence type="ECO:0000313" key="6">
    <source>
        <dbReference type="EMBL" id="MBO2435932.1"/>
    </source>
</evidence>
<accession>A0ABS3QQ92</accession>
<dbReference type="InterPro" id="IPR009057">
    <property type="entry name" value="Homeodomain-like_sf"/>
</dbReference>
<dbReference type="InterPro" id="IPR036271">
    <property type="entry name" value="Tet_transcr_reg_TetR-rel_C_sf"/>
</dbReference>
<dbReference type="PANTHER" id="PTHR47506">
    <property type="entry name" value="TRANSCRIPTIONAL REGULATORY PROTEIN"/>
    <property type="match status" value="1"/>
</dbReference>
<evidence type="ECO:0000259" key="5">
    <source>
        <dbReference type="PROSITE" id="PS50977"/>
    </source>
</evidence>
<protein>
    <submittedName>
        <fullName evidence="6">TetR/AcrR family transcriptional regulator</fullName>
    </submittedName>
</protein>
<comment type="caution">
    <text evidence="6">The sequence shown here is derived from an EMBL/GenBank/DDBJ whole genome shotgun (WGS) entry which is preliminary data.</text>
</comment>
<name>A0ABS3QQ92_9ACTN</name>
<dbReference type="InterPro" id="IPR054156">
    <property type="entry name" value="YxaF_TetR_C"/>
</dbReference>
<evidence type="ECO:0000256" key="3">
    <source>
        <dbReference type="ARBA" id="ARBA00023163"/>
    </source>
</evidence>
<evidence type="ECO:0000313" key="7">
    <source>
        <dbReference type="Proteomes" id="UP000666915"/>
    </source>
</evidence>
<sequence length="193" mass="20540">MAPRGETRERVLRTAAELFQRQGYHGTGLNQVLAESRAPKGSLYFHFPEGKEQLASESVEMAGREVGDSLAEAVLAAGDARSGLAAMGGYFARNLLESDFAKGCPVATVALDSAAESEPIRSACDTVYGEWRQGIALALRRWGVPEDGAEPLAATVLSALQGAIMLARVQKDTAVIDTVTAHLADLIEHTTTR</sequence>
<keyword evidence="7" id="KW-1185">Reference proteome</keyword>
<dbReference type="PANTHER" id="PTHR47506:SF3">
    <property type="entry name" value="HTH-TYPE TRANSCRIPTIONAL REGULATOR LMRA"/>
    <property type="match status" value="1"/>
</dbReference>
<proteinExistence type="predicted"/>
<feature type="domain" description="HTH tetR-type" evidence="5">
    <location>
        <begin position="5"/>
        <end position="65"/>
    </location>
</feature>
<feature type="DNA-binding region" description="H-T-H motif" evidence="4">
    <location>
        <begin position="28"/>
        <end position="47"/>
    </location>
</feature>
<dbReference type="Proteomes" id="UP000666915">
    <property type="component" value="Unassembled WGS sequence"/>
</dbReference>
<evidence type="ECO:0000256" key="1">
    <source>
        <dbReference type="ARBA" id="ARBA00023015"/>
    </source>
</evidence>
<dbReference type="PROSITE" id="PS50977">
    <property type="entry name" value="HTH_TETR_2"/>
    <property type="match status" value="1"/>
</dbReference>
<evidence type="ECO:0000256" key="2">
    <source>
        <dbReference type="ARBA" id="ARBA00023125"/>
    </source>
</evidence>
<keyword evidence="3" id="KW-0804">Transcription</keyword>
<reference evidence="6 7" key="1">
    <citation type="submission" date="2021-03" db="EMBL/GenBank/DDBJ databases">
        <authorList>
            <person name="Kanchanasin P."/>
            <person name="Saeng-In P."/>
            <person name="Phongsopitanun W."/>
            <person name="Yuki M."/>
            <person name="Kudo T."/>
            <person name="Ohkuma M."/>
            <person name="Tanasupawat S."/>
        </authorList>
    </citation>
    <scope>NUCLEOTIDE SEQUENCE [LARGE SCALE GENOMIC DNA]</scope>
    <source>
        <strain evidence="6 7">L46</strain>
    </source>
</reference>
<dbReference type="InterPro" id="IPR001647">
    <property type="entry name" value="HTH_TetR"/>
</dbReference>
<dbReference type="Gene3D" id="1.10.357.10">
    <property type="entry name" value="Tetracycline Repressor, domain 2"/>
    <property type="match status" value="1"/>
</dbReference>
<organism evidence="6 7">
    <name type="scientific">Actinomadura nitritigenes</name>
    <dbReference type="NCBI Taxonomy" id="134602"/>
    <lineage>
        <taxon>Bacteria</taxon>
        <taxon>Bacillati</taxon>
        <taxon>Actinomycetota</taxon>
        <taxon>Actinomycetes</taxon>
        <taxon>Streptosporangiales</taxon>
        <taxon>Thermomonosporaceae</taxon>
        <taxon>Actinomadura</taxon>
    </lineage>
</organism>
<dbReference type="SUPFAM" id="SSF46689">
    <property type="entry name" value="Homeodomain-like"/>
    <property type="match status" value="1"/>
</dbReference>
<dbReference type="SUPFAM" id="SSF48498">
    <property type="entry name" value="Tetracyclin repressor-like, C-terminal domain"/>
    <property type="match status" value="1"/>
</dbReference>
<gene>
    <name evidence="6" type="ORF">J4557_00220</name>
</gene>
<dbReference type="Pfam" id="PF00440">
    <property type="entry name" value="TetR_N"/>
    <property type="match status" value="1"/>
</dbReference>